<keyword evidence="2 3" id="KW-0378">Hydrolase</keyword>
<dbReference type="PROSITE" id="PS00122">
    <property type="entry name" value="CARBOXYLESTERASE_B_1"/>
    <property type="match status" value="1"/>
</dbReference>
<dbReference type="EMBL" id="JAJVDC020000228">
    <property type="protein sequence ID" value="KAL1617601.1"/>
    <property type="molecule type" value="Genomic_DNA"/>
</dbReference>
<name>A0ABR3SDK1_9PEZI</name>
<sequence length="685" mass="74217">MGAFLLPFAVTALVPHVLAASSGVTVLFQNDGNWTSHAETPSALLVHSTLSYSEAAQTCTSYNETLLACERITDFYDQLNYQKYLGNVGEDEVFWTSCNSTASTSWTGGATSTSDHETALHRFLCTNGAPLVDKVDTDYSVFPRANASANGTTFEGLRDHMAFRFLGVPFAQPPVGDLRFKHAEPWHGTYVEATKYSAACIQNGWYDGNSYGLNPWGNSEDCLYLNVYTPEIPDSSANASAPLKPVLFWMHGGGQVTGTGIDSTFDGASLVSRSDVVLVTINYRLNIFGYLVLDDDAVLGNFATSDMIAALEWVKKYISGFGGDPNNVTIFGQSAGGYSVIDLITSPKAEGLFDGAIIQSGGKSRANTPADAAAAILPYIEPYCNSSGVERLECLQQLPADTLLNLTTQGGSWGSVIDNDYTLDVPIAQVSKGRQSINQVKLMVGFMPEEGQSLLQTTLAPNVSSFSEALDILIDAGSVSQEEAGAIVDSGIWLVGNGAVSNGSNGSVVYTDAYNASVNVFTDLTLTCAGSQFASVGAAVSAFESMWVYSLERGYGLNYYNWYGLCSFPVGEPDTPYYRCHSGDLYEVFGTYYLFDQPIRVPEDVYFTNAIQDIWASFARTGNPNVNKEYLEARGYNSTLSLFSDWDWPEFDIYNPQVASLQYPGPSYTTLPDQQHCKVLMPLAS</sequence>
<dbReference type="Proteomes" id="UP001521116">
    <property type="component" value="Unassembled WGS sequence"/>
</dbReference>
<gene>
    <name evidence="5" type="ORF">SLS56_010924</name>
</gene>
<dbReference type="InterPro" id="IPR029058">
    <property type="entry name" value="AB_hydrolase_fold"/>
</dbReference>
<feature type="chain" id="PRO_5044956367" description="Carboxylic ester hydrolase" evidence="3">
    <location>
        <begin position="20"/>
        <end position="685"/>
    </location>
</feature>
<proteinExistence type="inferred from homology"/>
<protein>
    <recommendedName>
        <fullName evidence="3">Carboxylic ester hydrolase</fullName>
        <ecNumber evidence="3">3.1.1.-</ecNumber>
    </recommendedName>
</protein>
<dbReference type="SUPFAM" id="SSF53474">
    <property type="entry name" value="alpha/beta-Hydrolases"/>
    <property type="match status" value="1"/>
</dbReference>
<evidence type="ECO:0000313" key="6">
    <source>
        <dbReference type="Proteomes" id="UP001521116"/>
    </source>
</evidence>
<dbReference type="PROSITE" id="PS00941">
    <property type="entry name" value="CARBOXYLESTERASE_B_2"/>
    <property type="match status" value="1"/>
</dbReference>
<comment type="similarity">
    <text evidence="1 3">Belongs to the type-B carboxylesterase/lipase family.</text>
</comment>
<reference evidence="5 6" key="1">
    <citation type="submission" date="2024-02" db="EMBL/GenBank/DDBJ databases">
        <title>De novo assembly and annotation of 12 fungi associated with fruit tree decline syndrome in Ontario, Canada.</title>
        <authorList>
            <person name="Sulman M."/>
            <person name="Ellouze W."/>
            <person name="Ilyukhin E."/>
        </authorList>
    </citation>
    <scope>NUCLEOTIDE SEQUENCE [LARGE SCALE GENOMIC DNA]</scope>
    <source>
        <strain evidence="5 6">M1-105</strain>
    </source>
</reference>
<dbReference type="Gene3D" id="3.40.50.1820">
    <property type="entry name" value="alpha/beta hydrolase"/>
    <property type="match status" value="1"/>
</dbReference>
<evidence type="ECO:0000256" key="1">
    <source>
        <dbReference type="ARBA" id="ARBA00005964"/>
    </source>
</evidence>
<evidence type="ECO:0000313" key="5">
    <source>
        <dbReference type="EMBL" id="KAL1617601.1"/>
    </source>
</evidence>
<dbReference type="PANTHER" id="PTHR11559">
    <property type="entry name" value="CARBOXYLESTERASE"/>
    <property type="match status" value="1"/>
</dbReference>
<organism evidence="5 6">
    <name type="scientific">Neofusicoccum ribis</name>
    <dbReference type="NCBI Taxonomy" id="45134"/>
    <lineage>
        <taxon>Eukaryota</taxon>
        <taxon>Fungi</taxon>
        <taxon>Dikarya</taxon>
        <taxon>Ascomycota</taxon>
        <taxon>Pezizomycotina</taxon>
        <taxon>Dothideomycetes</taxon>
        <taxon>Dothideomycetes incertae sedis</taxon>
        <taxon>Botryosphaeriales</taxon>
        <taxon>Botryosphaeriaceae</taxon>
        <taxon>Neofusicoccum</taxon>
    </lineage>
</organism>
<evidence type="ECO:0000256" key="2">
    <source>
        <dbReference type="ARBA" id="ARBA00022801"/>
    </source>
</evidence>
<comment type="caution">
    <text evidence="5">The sequence shown here is derived from an EMBL/GenBank/DDBJ whole genome shotgun (WGS) entry which is preliminary data.</text>
</comment>
<dbReference type="Pfam" id="PF00135">
    <property type="entry name" value="COesterase"/>
    <property type="match status" value="1"/>
</dbReference>
<dbReference type="InterPro" id="IPR002018">
    <property type="entry name" value="CarbesteraseB"/>
</dbReference>
<dbReference type="InterPro" id="IPR050309">
    <property type="entry name" value="Type-B_Carboxylest/Lipase"/>
</dbReference>
<keyword evidence="6" id="KW-1185">Reference proteome</keyword>
<dbReference type="InterPro" id="IPR019819">
    <property type="entry name" value="Carboxylesterase_B_CS"/>
</dbReference>
<feature type="domain" description="Carboxylesterase type B" evidence="4">
    <location>
        <begin position="161"/>
        <end position="675"/>
    </location>
</feature>
<accession>A0ABR3SDK1</accession>
<evidence type="ECO:0000259" key="4">
    <source>
        <dbReference type="Pfam" id="PF00135"/>
    </source>
</evidence>
<dbReference type="EC" id="3.1.1.-" evidence="3"/>
<keyword evidence="3" id="KW-0732">Signal</keyword>
<feature type="signal peptide" evidence="3">
    <location>
        <begin position="1"/>
        <end position="19"/>
    </location>
</feature>
<dbReference type="InterPro" id="IPR019826">
    <property type="entry name" value="Carboxylesterase_B_AS"/>
</dbReference>
<evidence type="ECO:0000256" key="3">
    <source>
        <dbReference type="RuleBase" id="RU361235"/>
    </source>
</evidence>